<sequence length="54" mass="6232">IVKLSSRLRKVSKGAELGEEEMTPEERDKYLFAQELKRIVCERAIYGSQGECRT</sequence>
<accession>A0A0F9DJ24</accession>
<reference evidence="1" key="1">
    <citation type="journal article" date="2015" name="Nature">
        <title>Complex archaea that bridge the gap between prokaryotes and eukaryotes.</title>
        <authorList>
            <person name="Spang A."/>
            <person name="Saw J.H."/>
            <person name="Jorgensen S.L."/>
            <person name="Zaremba-Niedzwiedzka K."/>
            <person name="Martijn J."/>
            <person name="Lind A.E."/>
            <person name="van Eijk R."/>
            <person name="Schleper C."/>
            <person name="Guy L."/>
            <person name="Ettema T.J."/>
        </authorList>
    </citation>
    <scope>NUCLEOTIDE SEQUENCE</scope>
</reference>
<name>A0A0F9DJ24_9ZZZZ</name>
<protein>
    <submittedName>
        <fullName evidence="1">Uncharacterized protein</fullName>
    </submittedName>
</protein>
<organism evidence="1">
    <name type="scientific">marine sediment metagenome</name>
    <dbReference type="NCBI Taxonomy" id="412755"/>
    <lineage>
        <taxon>unclassified sequences</taxon>
        <taxon>metagenomes</taxon>
        <taxon>ecological metagenomes</taxon>
    </lineage>
</organism>
<dbReference type="AlphaFoldDB" id="A0A0F9DJ24"/>
<evidence type="ECO:0000313" key="1">
    <source>
        <dbReference type="EMBL" id="KKL61664.1"/>
    </source>
</evidence>
<proteinExistence type="predicted"/>
<gene>
    <name evidence="1" type="ORF">LCGC14_2193010</name>
</gene>
<feature type="non-terminal residue" evidence="1">
    <location>
        <position position="1"/>
    </location>
</feature>
<dbReference type="EMBL" id="LAZR01028751">
    <property type="protein sequence ID" value="KKL61664.1"/>
    <property type="molecule type" value="Genomic_DNA"/>
</dbReference>
<comment type="caution">
    <text evidence="1">The sequence shown here is derived from an EMBL/GenBank/DDBJ whole genome shotgun (WGS) entry which is preliminary data.</text>
</comment>